<organism evidence="1 2">
    <name type="scientific">Dendrolimus kikuchii</name>
    <dbReference type="NCBI Taxonomy" id="765133"/>
    <lineage>
        <taxon>Eukaryota</taxon>
        <taxon>Metazoa</taxon>
        <taxon>Ecdysozoa</taxon>
        <taxon>Arthropoda</taxon>
        <taxon>Hexapoda</taxon>
        <taxon>Insecta</taxon>
        <taxon>Pterygota</taxon>
        <taxon>Neoptera</taxon>
        <taxon>Endopterygota</taxon>
        <taxon>Lepidoptera</taxon>
        <taxon>Glossata</taxon>
        <taxon>Ditrysia</taxon>
        <taxon>Bombycoidea</taxon>
        <taxon>Lasiocampidae</taxon>
        <taxon>Dendrolimus</taxon>
    </lineage>
</organism>
<accession>A0ACC1CNH7</accession>
<protein>
    <submittedName>
        <fullName evidence="1">Uncharacterized protein</fullName>
    </submittedName>
</protein>
<comment type="caution">
    <text evidence="1">The sequence shown here is derived from an EMBL/GenBank/DDBJ whole genome shotgun (WGS) entry which is preliminary data.</text>
</comment>
<keyword evidence="2" id="KW-1185">Reference proteome</keyword>
<evidence type="ECO:0000313" key="2">
    <source>
        <dbReference type="Proteomes" id="UP000824533"/>
    </source>
</evidence>
<dbReference type="EMBL" id="CM034406">
    <property type="protein sequence ID" value="KAJ0173081.1"/>
    <property type="molecule type" value="Genomic_DNA"/>
</dbReference>
<name>A0ACC1CNH7_9NEOP</name>
<dbReference type="Proteomes" id="UP000824533">
    <property type="component" value="Linkage Group LG20"/>
</dbReference>
<evidence type="ECO:0000313" key="1">
    <source>
        <dbReference type="EMBL" id="KAJ0173081.1"/>
    </source>
</evidence>
<gene>
    <name evidence="1" type="ORF">K1T71_011257</name>
</gene>
<sequence length="713" mass="77558">MIRAPETCACPIQEIGPPMAGSCPGQFFIFMSLLEAFINGRCDLADPCNRIQSRQQLDESYDFVVIGGGTAGAVVAARLSENPQWKVLLIEAGGDEPTSSAVPAWVTAYWGRIDTDWNYQTEPQEKACLGTGGKCSWPRGKMLGGCSTINGMMYMRGHAADYDGWAVNGATGWSWFDVLPYFLRSENNKEIGGGVSSQYHTTGGPLPVQKFRYAPQFAHDVVSAAIELGYPPTSDLNGETITGFTIAQALNDGGSRYSTARGYLRPAANRENLHVLLNALGSKVIIDPATKKVTGVEYIKDGQTKTVGVRKEAILSGGTINSPQLLLLSGVGPKETLDKFNIPTIKDLPGVGQNLHNHVGVYLDFVLTKEPQVADLDWSGAMEYLLKRHGPLSGTGLSQLTGIVNSRYAAAGGRHPDIQYFFGGYYASCGDGTITDKDKLAEDSDKRHVSIAAIALQPRSRGYLTLRSVDPAEPPILDPKYFSDEHELNVLVDGMKIAYKLANTTILREKYGMMPDPELGSKCEGGGLNPTDDFYKCLAKYSTAPENHQVGTCKMGPDSDPMAVVDMQLRVHGIDGLRVADAAIIPTVPSGNTAAAVIMVAERAAEFIITRHQLFKNKPTDFPSRFAGQSDSTASVSTNSSASSWSTGTYSNIPAVTTQSNRQKPWDKNWPNWQSAWQKQNNPSNAMPKSLRNNNQWPTWQNNVPQTQTRQSR</sequence>
<proteinExistence type="predicted"/>
<reference evidence="1 2" key="1">
    <citation type="journal article" date="2021" name="Front. Genet.">
        <title>Chromosome-Level Genome Assembly Reveals Significant Gene Expansion in the Toll and IMD Signaling Pathways of Dendrolimus kikuchii.</title>
        <authorList>
            <person name="Zhou J."/>
            <person name="Wu P."/>
            <person name="Xiong Z."/>
            <person name="Liu N."/>
            <person name="Zhao N."/>
            <person name="Ji M."/>
            <person name="Qiu Y."/>
            <person name="Yang B."/>
        </authorList>
    </citation>
    <scope>NUCLEOTIDE SEQUENCE [LARGE SCALE GENOMIC DNA]</scope>
    <source>
        <strain evidence="1">Ann1</strain>
    </source>
</reference>